<feature type="signal peptide" evidence="1">
    <location>
        <begin position="1"/>
        <end position="17"/>
    </location>
</feature>
<keyword evidence="1" id="KW-0732">Signal</keyword>
<evidence type="ECO:0000313" key="3">
    <source>
        <dbReference type="Proteomes" id="UP001059596"/>
    </source>
</evidence>
<sequence>MSVKVCVGVCVCRVCVGCVFFRCGDYQKENERRNKENPSRKPVHI</sequence>
<accession>A0A9P9YAJ2</accession>
<evidence type="ECO:0000313" key="2">
    <source>
        <dbReference type="EMBL" id="KAI8033090.1"/>
    </source>
</evidence>
<dbReference type="EMBL" id="JAMKOV010000206">
    <property type="protein sequence ID" value="KAI8033090.1"/>
    <property type="molecule type" value="Genomic_DNA"/>
</dbReference>
<evidence type="ECO:0000256" key="1">
    <source>
        <dbReference type="SAM" id="SignalP"/>
    </source>
</evidence>
<name>A0A9P9YAJ2_9MUSC</name>
<feature type="chain" id="PRO_5040424562" evidence="1">
    <location>
        <begin position="18"/>
        <end position="45"/>
    </location>
</feature>
<reference evidence="2" key="1">
    <citation type="journal article" date="2023" name="Genome Biol. Evol.">
        <title>Long-read-based Genome Assembly of Drosophila gunungcola Reveals Fewer Chemosensory Genes in Flower-breeding Species.</title>
        <authorList>
            <person name="Negi A."/>
            <person name="Liao B.Y."/>
            <person name="Yeh S.D."/>
        </authorList>
    </citation>
    <scope>NUCLEOTIDE SEQUENCE</scope>
    <source>
        <strain evidence="2">Sukarami</strain>
    </source>
</reference>
<dbReference type="Proteomes" id="UP001059596">
    <property type="component" value="Unassembled WGS sequence"/>
</dbReference>
<proteinExistence type="predicted"/>
<protein>
    <submittedName>
        <fullName evidence="2">Uncharacterized protein</fullName>
    </submittedName>
</protein>
<keyword evidence="3" id="KW-1185">Reference proteome</keyword>
<comment type="caution">
    <text evidence="2">The sequence shown here is derived from an EMBL/GenBank/DDBJ whole genome shotgun (WGS) entry which is preliminary data.</text>
</comment>
<dbReference type="AlphaFoldDB" id="A0A9P9YAJ2"/>
<gene>
    <name evidence="2" type="ORF">M5D96_014154</name>
</gene>
<organism evidence="2 3">
    <name type="scientific">Drosophila gunungcola</name>
    <name type="common">fruit fly</name>
    <dbReference type="NCBI Taxonomy" id="103775"/>
    <lineage>
        <taxon>Eukaryota</taxon>
        <taxon>Metazoa</taxon>
        <taxon>Ecdysozoa</taxon>
        <taxon>Arthropoda</taxon>
        <taxon>Hexapoda</taxon>
        <taxon>Insecta</taxon>
        <taxon>Pterygota</taxon>
        <taxon>Neoptera</taxon>
        <taxon>Endopterygota</taxon>
        <taxon>Diptera</taxon>
        <taxon>Brachycera</taxon>
        <taxon>Muscomorpha</taxon>
        <taxon>Ephydroidea</taxon>
        <taxon>Drosophilidae</taxon>
        <taxon>Drosophila</taxon>
        <taxon>Sophophora</taxon>
    </lineage>
</organism>